<organism evidence="1 2">
    <name type="scientific">Taxus chinensis</name>
    <name type="common">Chinese yew</name>
    <name type="synonym">Taxus wallichiana var. chinensis</name>
    <dbReference type="NCBI Taxonomy" id="29808"/>
    <lineage>
        <taxon>Eukaryota</taxon>
        <taxon>Viridiplantae</taxon>
        <taxon>Streptophyta</taxon>
        <taxon>Embryophyta</taxon>
        <taxon>Tracheophyta</taxon>
        <taxon>Spermatophyta</taxon>
        <taxon>Pinopsida</taxon>
        <taxon>Pinidae</taxon>
        <taxon>Conifers II</taxon>
        <taxon>Cupressales</taxon>
        <taxon>Taxaceae</taxon>
        <taxon>Taxus</taxon>
    </lineage>
</organism>
<protein>
    <submittedName>
        <fullName evidence="1">Uncharacterized protein</fullName>
    </submittedName>
</protein>
<sequence>LYVPSPLQANYLIQEEQVLVPEKPSLPPSVPYLVLDEWVKTHQKIDPYAEELEAYEIGL</sequence>
<feature type="non-terminal residue" evidence="1">
    <location>
        <position position="1"/>
    </location>
</feature>
<name>A0AA38C3A6_TAXCH</name>
<reference evidence="1 2" key="1">
    <citation type="journal article" date="2021" name="Nat. Plants">
        <title>The Taxus genome provides insights into paclitaxel biosynthesis.</title>
        <authorList>
            <person name="Xiong X."/>
            <person name="Gou J."/>
            <person name="Liao Q."/>
            <person name="Li Y."/>
            <person name="Zhou Q."/>
            <person name="Bi G."/>
            <person name="Li C."/>
            <person name="Du R."/>
            <person name="Wang X."/>
            <person name="Sun T."/>
            <person name="Guo L."/>
            <person name="Liang H."/>
            <person name="Lu P."/>
            <person name="Wu Y."/>
            <person name="Zhang Z."/>
            <person name="Ro D.K."/>
            <person name="Shang Y."/>
            <person name="Huang S."/>
            <person name="Yan J."/>
        </authorList>
    </citation>
    <scope>NUCLEOTIDE SEQUENCE [LARGE SCALE GENOMIC DNA]</scope>
    <source>
        <strain evidence="1">Ta-2019</strain>
    </source>
</reference>
<keyword evidence="2" id="KW-1185">Reference proteome</keyword>
<dbReference type="Proteomes" id="UP000824469">
    <property type="component" value="Unassembled WGS sequence"/>
</dbReference>
<dbReference type="EMBL" id="JAHRHJ020003813">
    <property type="protein sequence ID" value="KAH9289399.1"/>
    <property type="molecule type" value="Genomic_DNA"/>
</dbReference>
<comment type="caution">
    <text evidence="1">The sequence shown here is derived from an EMBL/GenBank/DDBJ whole genome shotgun (WGS) entry which is preliminary data.</text>
</comment>
<accession>A0AA38C3A6</accession>
<feature type="non-terminal residue" evidence="1">
    <location>
        <position position="59"/>
    </location>
</feature>
<proteinExistence type="predicted"/>
<evidence type="ECO:0000313" key="2">
    <source>
        <dbReference type="Proteomes" id="UP000824469"/>
    </source>
</evidence>
<evidence type="ECO:0000313" key="1">
    <source>
        <dbReference type="EMBL" id="KAH9289399.1"/>
    </source>
</evidence>
<gene>
    <name evidence="1" type="ORF">KI387_033516</name>
</gene>
<dbReference type="AlphaFoldDB" id="A0AA38C3A6"/>